<evidence type="ECO:0000256" key="4">
    <source>
        <dbReference type="HAMAP-Rule" id="MF_00171"/>
    </source>
</evidence>
<gene>
    <name evidence="4 9" type="primary">truA</name>
    <name evidence="9" type="ORF">EI982_10405</name>
</gene>
<proteinExistence type="inferred from homology"/>
<reference evidence="9 10" key="1">
    <citation type="submission" date="2018-12" db="EMBL/GenBank/DDBJ databases">
        <title>Complete genome sequence of Haloplanus rallus MBLA0036.</title>
        <authorList>
            <person name="Nam Y.-d."/>
            <person name="Kang J."/>
            <person name="Chung W.-H."/>
            <person name="Park Y.S."/>
        </authorList>
    </citation>
    <scope>NUCLEOTIDE SEQUENCE [LARGE SCALE GENOMIC DNA]</scope>
    <source>
        <strain evidence="9 10">MBLA0036</strain>
    </source>
</reference>
<dbReference type="NCBIfam" id="NF000622">
    <property type="entry name" value="PRK00021.3-3"/>
    <property type="match status" value="1"/>
</dbReference>
<dbReference type="EMBL" id="CP034345">
    <property type="protein sequence ID" value="QGX95176.1"/>
    <property type="molecule type" value="Genomic_DNA"/>
</dbReference>
<comment type="similarity">
    <text evidence="1 4 7">Belongs to the tRNA pseudouridine synthase TruA family.</text>
</comment>
<feature type="domain" description="Pseudouridine synthase I TruA alpha/beta" evidence="8">
    <location>
        <begin position="126"/>
        <end position="225"/>
    </location>
</feature>
<evidence type="ECO:0000313" key="9">
    <source>
        <dbReference type="EMBL" id="QGX95176.1"/>
    </source>
</evidence>
<dbReference type="PIRSF" id="PIRSF001430">
    <property type="entry name" value="tRNA_psdUrid_synth"/>
    <property type="match status" value="1"/>
</dbReference>
<dbReference type="Gene3D" id="3.30.70.580">
    <property type="entry name" value="Pseudouridine synthase I, catalytic domain, N-terminal subdomain"/>
    <property type="match status" value="1"/>
</dbReference>
<organism evidence="9 10">
    <name type="scientific">Haloplanus rallus</name>
    <dbReference type="NCBI Taxonomy" id="1816183"/>
    <lineage>
        <taxon>Archaea</taxon>
        <taxon>Methanobacteriati</taxon>
        <taxon>Methanobacteriota</taxon>
        <taxon>Stenosarchaea group</taxon>
        <taxon>Halobacteria</taxon>
        <taxon>Halobacteriales</taxon>
        <taxon>Haloferacaceae</taxon>
        <taxon>Haloplanus</taxon>
    </lineage>
</organism>
<comment type="catalytic activity">
    <reaction evidence="4 7">
        <text>uridine(38/39/40) in tRNA = pseudouridine(38/39/40) in tRNA</text>
        <dbReference type="Rhea" id="RHEA:22376"/>
        <dbReference type="Rhea" id="RHEA-COMP:10085"/>
        <dbReference type="Rhea" id="RHEA-COMP:10087"/>
        <dbReference type="ChEBI" id="CHEBI:65314"/>
        <dbReference type="ChEBI" id="CHEBI:65315"/>
        <dbReference type="EC" id="5.4.99.12"/>
    </reaction>
</comment>
<dbReference type="InterPro" id="IPR020094">
    <property type="entry name" value="TruA/RsuA/RluB/E/F_N"/>
</dbReference>
<keyword evidence="10" id="KW-1185">Reference proteome</keyword>
<dbReference type="Proteomes" id="UP000428325">
    <property type="component" value="Chromosome"/>
</dbReference>
<comment type="caution">
    <text evidence="4">Lacks conserved residue(s) required for the propagation of feature annotation.</text>
</comment>
<dbReference type="Pfam" id="PF01416">
    <property type="entry name" value="PseudoU_synth_1"/>
    <property type="match status" value="1"/>
</dbReference>
<evidence type="ECO:0000256" key="3">
    <source>
        <dbReference type="ARBA" id="ARBA00023235"/>
    </source>
</evidence>
<feature type="binding site" evidence="4 6">
    <location>
        <position position="108"/>
    </location>
    <ligand>
        <name>substrate</name>
    </ligand>
</feature>
<dbReference type="Gene3D" id="3.30.70.660">
    <property type="entry name" value="Pseudouridine synthase I, catalytic domain, C-terminal subdomain"/>
    <property type="match status" value="1"/>
</dbReference>
<evidence type="ECO:0000256" key="1">
    <source>
        <dbReference type="ARBA" id="ARBA00009375"/>
    </source>
</evidence>
<accession>A0A6B9F401</accession>
<dbReference type="PANTHER" id="PTHR11142">
    <property type="entry name" value="PSEUDOURIDYLATE SYNTHASE"/>
    <property type="match status" value="1"/>
</dbReference>
<dbReference type="GO" id="GO:0160147">
    <property type="term" value="F:tRNA pseudouridine(38-40) synthase activity"/>
    <property type="evidence" value="ECO:0007669"/>
    <property type="project" value="UniProtKB-EC"/>
</dbReference>
<protein>
    <recommendedName>
        <fullName evidence="4">tRNA pseudouridine synthase A</fullName>
        <ecNumber evidence="4">5.4.99.12</ecNumber>
    </recommendedName>
    <alternativeName>
        <fullName evidence="4">tRNA pseudouridine(38-40) synthase</fullName>
    </alternativeName>
    <alternativeName>
        <fullName evidence="4">tRNA pseudouridylate synthase I</fullName>
    </alternativeName>
    <alternativeName>
        <fullName evidence="4">tRNA-uridine isomerase I</fullName>
    </alternativeName>
</protein>
<dbReference type="KEGG" id="hra:EI982_10405"/>
<comment type="function">
    <text evidence="4">Formation of pseudouridine at positions 38, 39 and 40 in the anticodon stem and loop of transfer RNAs.</text>
</comment>
<feature type="active site" description="Nucleophile" evidence="4 5">
    <location>
        <position position="54"/>
    </location>
</feature>
<sequence>MPRRAFRIAYDGRPYSGFQRQPDRPTVEDALFDALRDLDLAAPPAGYAAAGRTDAGVSALAQTVAFEAPDWLSPAALNGTLPATVRAWASADVSPDFHATHDARRRSYRYHLYAPTLDDDRAGEALDRLTGEHDFHNLTTDDAGTVRRLDASGERDGDFLVLTLAAGGFARHMVRRIASLVRAVGAGESDPERVGRVLGPDSLDGPAGVPTAPATPLVLADVTYPGVTFAPDPDAVESALGVFAERRVEARTAARVVGDLCDGIE</sequence>
<dbReference type="AlphaFoldDB" id="A0A6B9F401"/>
<dbReference type="OrthoDB" id="25720at2157"/>
<dbReference type="PANTHER" id="PTHR11142:SF0">
    <property type="entry name" value="TRNA PSEUDOURIDINE SYNTHASE-LIKE 1"/>
    <property type="match status" value="1"/>
</dbReference>
<dbReference type="InterPro" id="IPR020097">
    <property type="entry name" value="PsdUridine_synth_TruA_a/b_dom"/>
</dbReference>
<evidence type="ECO:0000256" key="6">
    <source>
        <dbReference type="PIRSR" id="PIRSR001430-2"/>
    </source>
</evidence>
<dbReference type="RefSeq" id="WP_157689634.1">
    <property type="nucleotide sequence ID" value="NZ_CP034345.1"/>
</dbReference>
<keyword evidence="3 4" id="KW-0413">Isomerase</keyword>
<dbReference type="SUPFAM" id="SSF55120">
    <property type="entry name" value="Pseudouridine synthase"/>
    <property type="match status" value="1"/>
</dbReference>
<keyword evidence="2 4" id="KW-0819">tRNA processing</keyword>
<evidence type="ECO:0000256" key="7">
    <source>
        <dbReference type="RuleBase" id="RU003792"/>
    </source>
</evidence>
<evidence type="ECO:0000259" key="8">
    <source>
        <dbReference type="Pfam" id="PF01416"/>
    </source>
</evidence>
<evidence type="ECO:0000313" key="10">
    <source>
        <dbReference type="Proteomes" id="UP000428325"/>
    </source>
</evidence>
<dbReference type="HAMAP" id="MF_00171">
    <property type="entry name" value="TruA"/>
    <property type="match status" value="1"/>
</dbReference>
<dbReference type="InterPro" id="IPR001406">
    <property type="entry name" value="PsdUridine_synth_TruA"/>
</dbReference>
<dbReference type="InterPro" id="IPR020095">
    <property type="entry name" value="PsdUridine_synth_TruA_C"/>
</dbReference>
<dbReference type="GO" id="GO:0003723">
    <property type="term" value="F:RNA binding"/>
    <property type="evidence" value="ECO:0007669"/>
    <property type="project" value="InterPro"/>
</dbReference>
<name>A0A6B9F401_9EURY</name>
<evidence type="ECO:0000256" key="2">
    <source>
        <dbReference type="ARBA" id="ARBA00022694"/>
    </source>
</evidence>
<dbReference type="GO" id="GO:0031119">
    <property type="term" value="P:tRNA pseudouridine synthesis"/>
    <property type="evidence" value="ECO:0007669"/>
    <property type="project" value="UniProtKB-UniRule"/>
</dbReference>
<dbReference type="InterPro" id="IPR020103">
    <property type="entry name" value="PsdUridine_synth_cat_dom_sf"/>
</dbReference>
<dbReference type="EC" id="5.4.99.12" evidence="4"/>
<dbReference type="GeneID" id="43369956"/>
<evidence type="ECO:0000256" key="5">
    <source>
        <dbReference type="PIRSR" id="PIRSR001430-1"/>
    </source>
</evidence>